<name>X0WCX8_9ZZZZ</name>
<organism evidence="1">
    <name type="scientific">marine sediment metagenome</name>
    <dbReference type="NCBI Taxonomy" id="412755"/>
    <lineage>
        <taxon>unclassified sequences</taxon>
        <taxon>metagenomes</taxon>
        <taxon>ecological metagenomes</taxon>
    </lineage>
</organism>
<gene>
    <name evidence="1" type="ORF">S01H1_33365</name>
</gene>
<reference evidence="1" key="1">
    <citation type="journal article" date="2014" name="Front. Microbiol.">
        <title>High frequency of phylogenetically diverse reductive dehalogenase-homologous genes in deep subseafloor sedimentary metagenomes.</title>
        <authorList>
            <person name="Kawai M."/>
            <person name="Futagami T."/>
            <person name="Toyoda A."/>
            <person name="Takaki Y."/>
            <person name="Nishi S."/>
            <person name="Hori S."/>
            <person name="Arai W."/>
            <person name="Tsubouchi T."/>
            <person name="Morono Y."/>
            <person name="Uchiyama I."/>
            <person name="Ito T."/>
            <person name="Fujiyama A."/>
            <person name="Inagaki F."/>
            <person name="Takami H."/>
        </authorList>
    </citation>
    <scope>NUCLEOTIDE SEQUENCE</scope>
    <source>
        <strain evidence="1">Expedition CK06-06</strain>
    </source>
</reference>
<dbReference type="EMBL" id="BARS01020712">
    <property type="protein sequence ID" value="GAG10521.1"/>
    <property type="molecule type" value="Genomic_DNA"/>
</dbReference>
<evidence type="ECO:0000313" key="1">
    <source>
        <dbReference type="EMBL" id="GAG10521.1"/>
    </source>
</evidence>
<proteinExistence type="predicted"/>
<dbReference type="AlphaFoldDB" id="X0WCX8"/>
<protein>
    <submittedName>
        <fullName evidence="1">Uncharacterized protein</fullName>
    </submittedName>
</protein>
<sequence>DQIEDDRTIRLALALNLDIGEICRVILFAEGGWGKFQYWDPVGPGNPNESFPFADAMDRSVATRFFIQVNLAF</sequence>
<accession>X0WCX8</accession>
<feature type="non-terminal residue" evidence="1">
    <location>
        <position position="1"/>
    </location>
</feature>
<comment type="caution">
    <text evidence="1">The sequence shown here is derived from an EMBL/GenBank/DDBJ whole genome shotgun (WGS) entry which is preliminary data.</text>
</comment>